<keyword evidence="2" id="KW-1185">Reference proteome</keyword>
<proteinExistence type="predicted"/>
<dbReference type="EMBL" id="JBHMDG010000027">
    <property type="protein sequence ID" value="MFB9314997.1"/>
    <property type="molecule type" value="Genomic_DNA"/>
</dbReference>
<reference evidence="1 2" key="1">
    <citation type="submission" date="2024-09" db="EMBL/GenBank/DDBJ databases">
        <authorList>
            <person name="Sun Q."/>
            <person name="Mori K."/>
        </authorList>
    </citation>
    <scope>NUCLEOTIDE SEQUENCE [LARGE SCALE GENOMIC DNA]</scope>
    <source>
        <strain evidence="1 2">JCM 9626</strain>
    </source>
</reference>
<evidence type="ECO:0000313" key="1">
    <source>
        <dbReference type="EMBL" id="MFB9314997.1"/>
    </source>
</evidence>
<sequence length="285" mass="32130">MGDIRIGISGWRYPRWRGDFYPRGLRQRDELAYAAARLGTIEVNGSFYSLQRPSSYAAWRAAVPEDVVLAIKGARFVTHLKKLRDVEAPLANFFGSGPLALGDQLGPVLWQLPERLHFDAERLTAFFDLLPRTVGELVALAERHDDKLKEDRSLLVPTSSPDRPVQHVLEFRHRRYAEPEALDLLLRHDIGCVVADSAGRWPRTEAVTSGVVYVRLHGDQELYASGYSPQALDRWAEKCRGWAEGADVYVYFDNDARGHAPWDAMALQERLGLTRPGTPSRPRTG</sequence>
<comment type="caution">
    <text evidence="1">The sequence shown here is derived from an EMBL/GenBank/DDBJ whole genome shotgun (WGS) entry which is preliminary data.</text>
</comment>
<dbReference type="PANTHER" id="PTHR30348:SF4">
    <property type="entry name" value="DUF72 DOMAIN-CONTAINING PROTEIN"/>
    <property type="match status" value="1"/>
</dbReference>
<evidence type="ECO:0000313" key="2">
    <source>
        <dbReference type="Proteomes" id="UP001589750"/>
    </source>
</evidence>
<name>A0ABV5KE32_9ACTN</name>
<dbReference type="PANTHER" id="PTHR30348">
    <property type="entry name" value="UNCHARACTERIZED PROTEIN YECE"/>
    <property type="match status" value="1"/>
</dbReference>
<gene>
    <name evidence="1" type="ORF">ACFFRI_18205</name>
</gene>
<dbReference type="InterPro" id="IPR002763">
    <property type="entry name" value="DUF72"/>
</dbReference>
<dbReference type="Proteomes" id="UP001589750">
    <property type="component" value="Unassembled WGS sequence"/>
</dbReference>
<dbReference type="Pfam" id="PF01904">
    <property type="entry name" value="DUF72"/>
    <property type="match status" value="1"/>
</dbReference>
<dbReference type="Gene3D" id="3.20.20.410">
    <property type="entry name" value="Protein of unknown function UPF0759"/>
    <property type="match status" value="1"/>
</dbReference>
<organism evidence="1 2">
    <name type="scientific">Nocardioides plantarum</name>
    <dbReference type="NCBI Taxonomy" id="29299"/>
    <lineage>
        <taxon>Bacteria</taxon>
        <taxon>Bacillati</taxon>
        <taxon>Actinomycetota</taxon>
        <taxon>Actinomycetes</taxon>
        <taxon>Propionibacteriales</taxon>
        <taxon>Nocardioidaceae</taxon>
        <taxon>Nocardioides</taxon>
    </lineage>
</organism>
<dbReference type="SUPFAM" id="SSF117396">
    <property type="entry name" value="TM1631-like"/>
    <property type="match status" value="1"/>
</dbReference>
<accession>A0ABV5KE32</accession>
<dbReference type="RefSeq" id="WP_140009856.1">
    <property type="nucleotide sequence ID" value="NZ_JBHMDG010000027.1"/>
</dbReference>
<dbReference type="InterPro" id="IPR036520">
    <property type="entry name" value="UPF0759_sf"/>
</dbReference>
<protein>
    <submittedName>
        <fullName evidence="1">DUF72 domain-containing protein</fullName>
    </submittedName>
</protein>